<dbReference type="Pfam" id="PF01042">
    <property type="entry name" value="Ribonuc_L-PSP"/>
    <property type="match status" value="1"/>
</dbReference>
<dbReference type="InterPro" id="IPR006175">
    <property type="entry name" value="YjgF/YER057c/UK114"/>
</dbReference>
<dbReference type="PANTHER" id="PTHR47328:SF1">
    <property type="entry name" value="RUTC FAMILY PROTEIN YOAB"/>
    <property type="match status" value="1"/>
</dbReference>
<protein>
    <submittedName>
        <fullName evidence="2">Enamine deaminase RidA, house cleaning of reactive enamine intermediates, YjgF/YER057c/UK114 family</fullName>
    </submittedName>
</protein>
<dbReference type="PANTHER" id="PTHR47328">
    <property type="match status" value="1"/>
</dbReference>
<dbReference type="AlphaFoldDB" id="A0A1G5IUM2"/>
<accession>A0A1G5IUM2</accession>
<gene>
    <name evidence="2" type="ORF">SAMN03080606_02533</name>
</gene>
<sequence>MSNKYCSKIFLLLQNKIMGVTYVIKRVVIPPYDKYELSTFVVKNETVYIGHYGAAGSTVEEQLENILKDLEKDLREINLTLENVVKLTIILKDIQDFRKIHGVWTKYFKEGNYPVRTTITSDFIDDTCLIQIEGVACYNF</sequence>
<proteinExistence type="predicted"/>
<keyword evidence="3" id="KW-1185">Reference proteome</keyword>
<organism evidence="2 3">
    <name type="scientific">Alkaliphilus peptidifermentans DSM 18978</name>
    <dbReference type="NCBI Taxonomy" id="1120976"/>
    <lineage>
        <taxon>Bacteria</taxon>
        <taxon>Bacillati</taxon>
        <taxon>Bacillota</taxon>
        <taxon>Clostridia</taxon>
        <taxon>Peptostreptococcales</taxon>
        <taxon>Natronincolaceae</taxon>
        <taxon>Alkaliphilus</taxon>
    </lineage>
</organism>
<dbReference type="Gene3D" id="3.30.1330.40">
    <property type="entry name" value="RutC-like"/>
    <property type="match status" value="1"/>
</dbReference>
<dbReference type="InterPro" id="IPR035709">
    <property type="entry name" value="YoaB-like"/>
</dbReference>
<dbReference type="InterPro" id="IPR035959">
    <property type="entry name" value="RutC-like_sf"/>
</dbReference>
<evidence type="ECO:0000256" key="1">
    <source>
        <dbReference type="SAM" id="Coils"/>
    </source>
</evidence>
<dbReference type="CDD" id="cd00448">
    <property type="entry name" value="YjgF_YER057c_UK114_family"/>
    <property type="match status" value="1"/>
</dbReference>
<feature type="coiled-coil region" evidence="1">
    <location>
        <begin position="60"/>
        <end position="87"/>
    </location>
</feature>
<keyword evidence="1" id="KW-0175">Coiled coil</keyword>
<name>A0A1G5IUM2_9FIRM</name>
<reference evidence="2 3" key="1">
    <citation type="submission" date="2016-10" db="EMBL/GenBank/DDBJ databases">
        <authorList>
            <person name="de Groot N.N."/>
        </authorList>
    </citation>
    <scope>NUCLEOTIDE SEQUENCE [LARGE SCALE GENOMIC DNA]</scope>
    <source>
        <strain evidence="2 3">DSM 18978</strain>
    </source>
</reference>
<dbReference type="Proteomes" id="UP000198636">
    <property type="component" value="Unassembled WGS sequence"/>
</dbReference>
<dbReference type="STRING" id="1120976.SAMN03080606_02533"/>
<dbReference type="OrthoDB" id="9796680at2"/>
<dbReference type="SUPFAM" id="SSF55298">
    <property type="entry name" value="YjgF-like"/>
    <property type="match status" value="1"/>
</dbReference>
<evidence type="ECO:0000313" key="3">
    <source>
        <dbReference type="Proteomes" id="UP000198636"/>
    </source>
</evidence>
<evidence type="ECO:0000313" key="2">
    <source>
        <dbReference type="EMBL" id="SCY79783.1"/>
    </source>
</evidence>
<dbReference type="EMBL" id="FMUS01000016">
    <property type="protein sequence ID" value="SCY79783.1"/>
    <property type="molecule type" value="Genomic_DNA"/>
</dbReference>